<accession>A0A160IPX5</accession>
<evidence type="ECO:0000313" key="3">
    <source>
        <dbReference type="Proteomes" id="UP000076623"/>
    </source>
</evidence>
<name>A0A160IPX5_9BACL</name>
<organism evidence="2 3">
    <name type="scientific">Fictibacillus phosphorivorans</name>
    <dbReference type="NCBI Taxonomy" id="1221500"/>
    <lineage>
        <taxon>Bacteria</taxon>
        <taxon>Bacillati</taxon>
        <taxon>Bacillota</taxon>
        <taxon>Bacilli</taxon>
        <taxon>Bacillales</taxon>
        <taxon>Fictibacillaceae</taxon>
        <taxon>Fictibacillus</taxon>
    </lineage>
</organism>
<feature type="transmembrane region" description="Helical" evidence="1">
    <location>
        <begin position="58"/>
        <end position="77"/>
    </location>
</feature>
<reference evidence="2 3" key="1">
    <citation type="submission" date="2016-04" db="EMBL/GenBank/DDBJ databases">
        <title>Complete genome sequence of Fictibacillus phosphorivorans G25-29, a strain toxic to nematodes.</title>
        <authorList>
            <person name="Zheng Z."/>
        </authorList>
    </citation>
    <scope>NUCLEOTIDE SEQUENCE [LARGE SCALE GENOMIC DNA]</scope>
    <source>
        <strain evidence="2 3">G25-29</strain>
    </source>
</reference>
<keyword evidence="1" id="KW-0472">Membrane</keyword>
<proteinExistence type="predicted"/>
<dbReference type="InterPro" id="IPR009708">
    <property type="entry name" value="Phage_A118_holin/antiholin"/>
</dbReference>
<evidence type="ECO:0000313" key="2">
    <source>
        <dbReference type="EMBL" id="ANC78236.1"/>
    </source>
</evidence>
<dbReference type="STRING" id="1221500.ABE65_016085"/>
<dbReference type="Pfam" id="PF06946">
    <property type="entry name" value="Phage_holin_5_1"/>
    <property type="match status" value="1"/>
</dbReference>
<sequence length="87" mass="9650">MEQVLMFSSLLAPLVTAMMELLKRTFPIPKKYIPIISFFMGLIIGWLAAPVTEMNVELRLWSGGIAGLAATGLYEIGKKSKKYKKAS</sequence>
<dbReference type="RefSeq" id="WP_066397042.1">
    <property type="nucleotide sequence ID" value="NZ_CP015378.1"/>
</dbReference>
<keyword evidence="1" id="KW-1133">Transmembrane helix</keyword>
<protein>
    <submittedName>
        <fullName evidence="2">Holin</fullName>
    </submittedName>
</protein>
<dbReference type="EMBL" id="CP015378">
    <property type="protein sequence ID" value="ANC78236.1"/>
    <property type="molecule type" value="Genomic_DNA"/>
</dbReference>
<dbReference type="KEGG" id="fpn:ABE65_016085"/>
<feature type="transmembrane region" description="Helical" evidence="1">
    <location>
        <begin position="34"/>
        <end position="52"/>
    </location>
</feature>
<evidence type="ECO:0000256" key="1">
    <source>
        <dbReference type="SAM" id="Phobius"/>
    </source>
</evidence>
<gene>
    <name evidence="2" type="ORF">ABE65_016085</name>
</gene>
<keyword evidence="3" id="KW-1185">Reference proteome</keyword>
<keyword evidence="1" id="KW-0812">Transmembrane</keyword>
<dbReference type="Proteomes" id="UP000076623">
    <property type="component" value="Chromosome"/>
</dbReference>
<dbReference type="AlphaFoldDB" id="A0A160IPX5"/>